<dbReference type="RefSeq" id="WP_068652262.1">
    <property type="nucleotide sequence ID" value="NZ_CP043611.1"/>
</dbReference>
<feature type="transmembrane region" description="Helical" evidence="7">
    <location>
        <begin position="157"/>
        <end position="175"/>
    </location>
</feature>
<evidence type="ECO:0000256" key="1">
    <source>
        <dbReference type="ARBA" id="ARBA00004651"/>
    </source>
</evidence>
<evidence type="ECO:0000256" key="2">
    <source>
        <dbReference type="ARBA" id="ARBA00007362"/>
    </source>
</evidence>
<feature type="transmembrane region" description="Helical" evidence="7">
    <location>
        <begin position="225"/>
        <end position="246"/>
    </location>
</feature>
<evidence type="ECO:0000256" key="5">
    <source>
        <dbReference type="ARBA" id="ARBA00022989"/>
    </source>
</evidence>
<comment type="similarity">
    <text evidence="2">Belongs to the EamA transporter family.</text>
</comment>
<evidence type="ECO:0000313" key="10">
    <source>
        <dbReference type="Proteomes" id="UP000077355"/>
    </source>
</evidence>
<dbReference type="Pfam" id="PF00892">
    <property type="entry name" value="EamA"/>
    <property type="match status" value="2"/>
</dbReference>
<dbReference type="GO" id="GO:0005886">
    <property type="term" value="C:plasma membrane"/>
    <property type="evidence" value="ECO:0007669"/>
    <property type="project" value="UniProtKB-SubCell"/>
</dbReference>
<evidence type="ECO:0000256" key="4">
    <source>
        <dbReference type="ARBA" id="ARBA00022692"/>
    </source>
</evidence>
<dbReference type="EMBL" id="LVJI01000035">
    <property type="protein sequence ID" value="OAB42605.1"/>
    <property type="molecule type" value="Genomic_DNA"/>
</dbReference>
<sequence length="325" mass="35725">MNTTRENGPAYLAAFLYAIIIGFSFLFVKMTISAAHPLDVLAHRFALSFLAASIPVILGWMPVRIEQKDLWPIIRLSLLSPVLFFSFQAFGLMNASSSEAGIIQASVPVFTLLLASYFLKERSSRLQKVSLLVSVAGVIFIFTMKGGSLLGSGNFQGVSLLLLSALSFAGYSVLARPLTRTFKPMELTYITLGVGFILFNIMAVGRHTVDRSLNEFFQPLTDIRYIGALLYLGILSTMITTLLSSFALSRIEASKMSVFSNFSTLVSMAAGALFLNEQLRYYHIIGSLMIILGVLGTNFLGNKRGTIDTRKQMVRAESVPQKNEV</sequence>
<feature type="transmembrane region" description="Helical" evidence="7">
    <location>
        <begin position="12"/>
        <end position="35"/>
    </location>
</feature>
<dbReference type="Gene3D" id="1.10.3730.20">
    <property type="match status" value="1"/>
</dbReference>
<feature type="transmembrane region" description="Helical" evidence="7">
    <location>
        <begin position="258"/>
        <end position="275"/>
    </location>
</feature>
<evidence type="ECO:0000256" key="6">
    <source>
        <dbReference type="ARBA" id="ARBA00023136"/>
    </source>
</evidence>
<feature type="transmembrane region" description="Helical" evidence="7">
    <location>
        <begin position="187"/>
        <end position="205"/>
    </location>
</feature>
<dbReference type="InterPro" id="IPR050638">
    <property type="entry name" value="AA-Vitamin_Transporters"/>
</dbReference>
<dbReference type="AlphaFoldDB" id="A0A168KXX3"/>
<dbReference type="OrthoDB" id="1682095at2"/>
<feature type="transmembrane region" description="Helical" evidence="7">
    <location>
        <begin position="101"/>
        <end position="119"/>
    </location>
</feature>
<evidence type="ECO:0000256" key="7">
    <source>
        <dbReference type="SAM" id="Phobius"/>
    </source>
</evidence>
<keyword evidence="10" id="KW-1185">Reference proteome</keyword>
<comment type="subcellular location">
    <subcellularLocation>
        <location evidence="1">Cell membrane</location>
        <topology evidence="1">Multi-pass membrane protein</topology>
    </subcellularLocation>
</comment>
<keyword evidence="4 7" id="KW-0812">Transmembrane</keyword>
<evidence type="ECO:0000259" key="8">
    <source>
        <dbReference type="Pfam" id="PF00892"/>
    </source>
</evidence>
<dbReference type="InterPro" id="IPR037185">
    <property type="entry name" value="EmrE-like"/>
</dbReference>
<dbReference type="PANTHER" id="PTHR32322:SF18">
    <property type="entry name" value="S-ADENOSYLMETHIONINE_S-ADENOSYLHOMOCYSTEINE TRANSPORTER"/>
    <property type="match status" value="1"/>
</dbReference>
<dbReference type="Proteomes" id="UP000077355">
    <property type="component" value="Unassembled WGS sequence"/>
</dbReference>
<keyword evidence="3" id="KW-1003">Cell membrane</keyword>
<feature type="domain" description="EamA" evidence="8">
    <location>
        <begin position="10"/>
        <end position="143"/>
    </location>
</feature>
<feature type="transmembrane region" description="Helical" evidence="7">
    <location>
        <begin position="73"/>
        <end position="95"/>
    </location>
</feature>
<keyword evidence="6 7" id="KW-0472">Membrane</keyword>
<feature type="transmembrane region" description="Helical" evidence="7">
    <location>
        <begin position="281"/>
        <end position="301"/>
    </location>
</feature>
<dbReference type="SUPFAM" id="SSF103481">
    <property type="entry name" value="Multidrug resistance efflux transporter EmrE"/>
    <property type="match status" value="2"/>
</dbReference>
<feature type="transmembrane region" description="Helical" evidence="7">
    <location>
        <begin position="131"/>
        <end position="151"/>
    </location>
</feature>
<feature type="domain" description="EamA" evidence="8">
    <location>
        <begin position="157"/>
        <end position="298"/>
    </location>
</feature>
<comment type="caution">
    <text evidence="9">The sequence shown here is derived from an EMBL/GenBank/DDBJ whole genome shotgun (WGS) entry which is preliminary data.</text>
</comment>
<evidence type="ECO:0000256" key="3">
    <source>
        <dbReference type="ARBA" id="ARBA00022475"/>
    </source>
</evidence>
<evidence type="ECO:0000313" key="9">
    <source>
        <dbReference type="EMBL" id="OAB42605.1"/>
    </source>
</evidence>
<organism evidence="9 10">
    <name type="scientific">Paenibacillus antarcticus</name>
    <dbReference type="NCBI Taxonomy" id="253703"/>
    <lineage>
        <taxon>Bacteria</taxon>
        <taxon>Bacillati</taxon>
        <taxon>Bacillota</taxon>
        <taxon>Bacilli</taxon>
        <taxon>Bacillales</taxon>
        <taxon>Paenibacillaceae</taxon>
        <taxon>Paenibacillus</taxon>
    </lineage>
</organism>
<gene>
    <name evidence="9" type="ORF">PBAT_20135</name>
</gene>
<feature type="transmembrane region" description="Helical" evidence="7">
    <location>
        <begin position="41"/>
        <end position="61"/>
    </location>
</feature>
<keyword evidence="5 7" id="KW-1133">Transmembrane helix</keyword>
<protein>
    <submittedName>
        <fullName evidence="9">Transporter</fullName>
    </submittedName>
</protein>
<dbReference type="InterPro" id="IPR000620">
    <property type="entry name" value="EamA_dom"/>
</dbReference>
<proteinExistence type="inferred from homology"/>
<accession>A0A168KXX3</accession>
<name>A0A168KXX3_9BACL</name>
<dbReference type="PANTHER" id="PTHR32322">
    <property type="entry name" value="INNER MEMBRANE TRANSPORTER"/>
    <property type="match status" value="1"/>
</dbReference>
<reference evidence="9 10" key="1">
    <citation type="submission" date="2016-03" db="EMBL/GenBank/DDBJ databases">
        <title>Draft genome sequence of Paenibacillus antarcticus CECT 5836.</title>
        <authorList>
            <person name="Shin S.-K."/>
            <person name="Yi H."/>
        </authorList>
    </citation>
    <scope>NUCLEOTIDE SEQUENCE [LARGE SCALE GENOMIC DNA]</scope>
    <source>
        <strain evidence="9 10">CECT 5836</strain>
    </source>
</reference>